<reference evidence="2" key="1">
    <citation type="journal article" date="2017" name="Nat. Ecol. Evol.">
        <title>Genome expansion and lineage-specific genetic innovations in the forest pathogenic fungi Armillaria.</title>
        <authorList>
            <person name="Sipos G."/>
            <person name="Prasanna A.N."/>
            <person name="Walter M.C."/>
            <person name="O'Connor E."/>
            <person name="Balint B."/>
            <person name="Krizsan K."/>
            <person name="Kiss B."/>
            <person name="Hess J."/>
            <person name="Varga T."/>
            <person name="Slot J."/>
            <person name="Riley R."/>
            <person name="Boka B."/>
            <person name="Rigling D."/>
            <person name="Barry K."/>
            <person name="Lee J."/>
            <person name="Mihaltcheva S."/>
            <person name="LaButti K."/>
            <person name="Lipzen A."/>
            <person name="Waldron R."/>
            <person name="Moloney N.M."/>
            <person name="Sperisen C."/>
            <person name="Kredics L."/>
            <person name="Vagvoelgyi C."/>
            <person name="Patrignani A."/>
            <person name="Fitzpatrick D."/>
            <person name="Nagy I."/>
            <person name="Doyle S."/>
            <person name="Anderson J.B."/>
            <person name="Grigoriev I.V."/>
            <person name="Gueldener U."/>
            <person name="Muensterkoetter M."/>
            <person name="Nagy L.G."/>
        </authorList>
    </citation>
    <scope>NUCLEOTIDE SEQUENCE [LARGE SCALE GENOMIC DNA]</scope>
    <source>
        <strain evidence="2">Ar21-2</strain>
    </source>
</reference>
<dbReference type="InParanoid" id="A0A2H3CCB6"/>
<organism evidence="1 2">
    <name type="scientific">Armillaria gallica</name>
    <name type="common">Bulbous honey fungus</name>
    <name type="synonym">Armillaria bulbosa</name>
    <dbReference type="NCBI Taxonomy" id="47427"/>
    <lineage>
        <taxon>Eukaryota</taxon>
        <taxon>Fungi</taxon>
        <taxon>Dikarya</taxon>
        <taxon>Basidiomycota</taxon>
        <taxon>Agaricomycotina</taxon>
        <taxon>Agaricomycetes</taxon>
        <taxon>Agaricomycetidae</taxon>
        <taxon>Agaricales</taxon>
        <taxon>Marasmiineae</taxon>
        <taxon>Physalacriaceae</taxon>
        <taxon>Armillaria</taxon>
    </lineage>
</organism>
<dbReference type="EMBL" id="KZ293741">
    <property type="protein sequence ID" value="PBK80719.1"/>
    <property type="molecule type" value="Genomic_DNA"/>
</dbReference>
<evidence type="ECO:0000313" key="2">
    <source>
        <dbReference type="Proteomes" id="UP000217790"/>
    </source>
</evidence>
<sequence length="88" mass="9834">MYLAGFCDAILQSIVRTQKYPFSVSNLQSLSISVQSRAMATLLEEFLDLELPSLEHLNVVVDPVLFLDPARSTYPVLNIAQLRSIHVS</sequence>
<feature type="non-terminal residue" evidence="1">
    <location>
        <position position="88"/>
    </location>
</feature>
<gene>
    <name evidence="1" type="ORF">ARMGADRAFT_1068846</name>
</gene>
<dbReference type="OrthoDB" id="10630628at2759"/>
<protein>
    <submittedName>
        <fullName evidence="1">Uncharacterized protein</fullName>
    </submittedName>
</protein>
<keyword evidence="2" id="KW-1185">Reference proteome</keyword>
<accession>A0A2H3CCB6</accession>
<dbReference type="Proteomes" id="UP000217790">
    <property type="component" value="Unassembled WGS sequence"/>
</dbReference>
<proteinExistence type="predicted"/>
<evidence type="ECO:0000313" key="1">
    <source>
        <dbReference type="EMBL" id="PBK80719.1"/>
    </source>
</evidence>
<dbReference type="AlphaFoldDB" id="A0A2H3CCB6"/>
<name>A0A2H3CCB6_ARMGA</name>